<dbReference type="Proteomes" id="UP000050827">
    <property type="component" value="Unassembled WGS sequence"/>
</dbReference>
<dbReference type="RefSeq" id="WP_055396195.1">
    <property type="nucleotide sequence ID" value="NZ_LCTZ01000002.1"/>
</dbReference>
<protein>
    <submittedName>
        <fullName evidence="2">Uncharacterized protein</fullName>
    </submittedName>
</protein>
<proteinExistence type="predicted"/>
<organism evidence="2 3">
    <name type="scientific">Flagellimonas eckloniae</name>
    <dbReference type="NCBI Taxonomy" id="346185"/>
    <lineage>
        <taxon>Bacteria</taxon>
        <taxon>Pseudomonadati</taxon>
        <taxon>Bacteroidota</taxon>
        <taxon>Flavobacteriia</taxon>
        <taxon>Flavobacteriales</taxon>
        <taxon>Flavobacteriaceae</taxon>
        <taxon>Flagellimonas</taxon>
    </lineage>
</organism>
<keyword evidence="1" id="KW-0812">Transmembrane</keyword>
<dbReference type="AlphaFoldDB" id="A0A0Q1CIK5"/>
<keyword evidence="1" id="KW-1133">Transmembrane helix</keyword>
<keyword evidence="1" id="KW-0472">Membrane</keyword>
<reference evidence="2 3" key="1">
    <citation type="submission" date="2015-04" db="EMBL/GenBank/DDBJ databases">
        <title>Complete genome of flavobacterium.</title>
        <authorList>
            <person name="Kwon Y.M."/>
            <person name="Kim S.-J."/>
        </authorList>
    </citation>
    <scope>NUCLEOTIDE SEQUENCE [LARGE SCALE GENOMIC DNA]</scope>
    <source>
        <strain evidence="2 3">DK169</strain>
    </source>
</reference>
<keyword evidence="3" id="KW-1185">Reference proteome</keyword>
<evidence type="ECO:0000256" key="1">
    <source>
        <dbReference type="SAM" id="Phobius"/>
    </source>
</evidence>
<feature type="transmembrane region" description="Helical" evidence="1">
    <location>
        <begin position="68"/>
        <end position="85"/>
    </location>
</feature>
<dbReference type="EMBL" id="LCTZ01000002">
    <property type="protein sequence ID" value="KQC30831.1"/>
    <property type="molecule type" value="Genomic_DNA"/>
</dbReference>
<evidence type="ECO:0000313" key="3">
    <source>
        <dbReference type="Proteomes" id="UP000050827"/>
    </source>
</evidence>
<name>A0A0Q1CIK5_9FLAO</name>
<evidence type="ECO:0000313" key="2">
    <source>
        <dbReference type="EMBL" id="KQC30831.1"/>
    </source>
</evidence>
<comment type="caution">
    <text evidence="2">The sequence shown here is derived from an EMBL/GenBank/DDBJ whole genome shotgun (WGS) entry which is preliminary data.</text>
</comment>
<gene>
    <name evidence="2" type="ORF">AAY42_13750</name>
</gene>
<accession>A0A0Q1CIK5</accession>
<sequence>MINILIGVVVSFWIYKLIKIIQNSKELNSFSRECQDLAKRKAGPTSEQFELGAKNYKSANRKITVSKLIWFFIEVGSFVGIYFIFVK</sequence>